<keyword evidence="1" id="KW-1133">Transmembrane helix</keyword>
<dbReference type="Proteomes" id="UP000322545">
    <property type="component" value="Unassembled WGS sequence"/>
</dbReference>
<dbReference type="RefSeq" id="WP_149779803.1">
    <property type="nucleotide sequence ID" value="NZ_FRCB01000005.1"/>
</dbReference>
<keyword evidence="3" id="KW-1185">Reference proteome</keyword>
<sequence length="92" mass="10574">MGPGWRTRHQNRLTVIVIGSIVAVTMQQPIKVMLMLNFVRMTTFLPMPVTVFVPVPVTVFVPVLGDDLGMILSRLQNLRRMRDARHHRPQDQ</sequence>
<evidence type="ECO:0000313" key="3">
    <source>
        <dbReference type="Proteomes" id="UP000322545"/>
    </source>
</evidence>
<proteinExistence type="predicted"/>
<keyword evidence="1" id="KW-0812">Transmembrane</keyword>
<name>A0A1M7H3V0_9RHOB</name>
<feature type="transmembrane region" description="Helical" evidence="1">
    <location>
        <begin position="50"/>
        <end position="72"/>
    </location>
</feature>
<keyword evidence="1" id="KW-0472">Membrane</keyword>
<dbReference type="AlphaFoldDB" id="A0A1M7H3V0"/>
<reference evidence="2 3" key="1">
    <citation type="submission" date="2016-11" db="EMBL/GenBank/DDBJ databases">
        <authorList>
            <person name="Varghese N."/>
            <person name="Submissions S."/>
        </authorList>
    </citation>
    <scope>NUCLEOTIDE SEQUENCE [LARGE SCALE GENOMIC DNA]</scope>
    <source>
        <strain evidence="2 3">DSM 28249</strain>
    </source>
</reference>
<accession>A0A1M7H3V0</accession>
<evidence type="ECO:0000313" key="2">
    <source>
        <dbReference type="EMBL" id="SHM23231.1"/>
    </source>
</evidence>
<gene>
    <name evidence="2" type="ORF">SAMN05443432_105251</name>
</gene>
<dbReference type="EMBL" id="FRCB01000005">
    <property type="protein sequence ID" value="SHM23231.1"/>
    <property type="molecule type" value="Genomic_DNA"/>
</dbReference>
<feature type="transmembrane region" description="Helical" evidence="1">
    <location>
        <begin position="12"/>
        <end position="30"/>
    </location>
</feature>
<organism evidence="2 3">
    <name type="scientific">Roseovarius litoreus</name>
    <dbReference type="NCBI Taxonomy" id="1155722"/>
    <lineage>
        <taxon>Bacteria</taxon>
        <taxon>Pseudomonadati</taxon>
        <taxon>Pseudomonadota</taxon>
        <taxon>Alphaproteobacteria</taxon>
        <taxon>Rhodobacterales</taxon>
        <taxon>Roseobacteraceae</taxon>
        <taxon>Roseovarius</taxon>
    </lineage>
</organism>
<protein>
    <submittedName>
        <fullName evidence="2">Uncharacterized protein</fullName>
    </submittedName>
</protein>
<evidence type="ECO:0000256" key="1">
    <source>
        <dbReference type="SAM" id="Phobius"/>
    </source>
</evidence>